<dbReference type="SFLD" id="SFLDG01150">
    <property type="entry name" value="Main.1:_Beta-like"/>
    <property type="match status" value="1"/>
</dbReference>
<dbReference type="CDD" id="cd03057">
    <property type="entry name" value="GST_N_Beta"/>
    <property type="match status" value="1"/>
</dbReference>
<dbReference type="GO" id="GO:0016740">
    <property type="term" value="F:transferase activity"/>
    <property type="evidence" value="ECO:0007669"/>
    <property type="project" value="UniProtKB-KW"/>
</dbReference>
<dbReference type="SUPFAM" id="SSF52833">
    <property type="entry name" value="Thioredoxin-like"/>
    <property type="match status" value="1"/>
</dbReference>
<dbReference type="OrthoDB" id="8772754at2"/>
<dbReference type="Proteomes" id="UP000319627">
    <property type="component" value="Unassembled WGS sequence"/>
</dbReference>
<dbReference type="AlphaFoldDB" id="A0A562IZQ6"/>
<feature type="domain" description="GST C-terminal" evidence="2">
    <location>
        <begin position="85"/>
        <end position="207"/>
    </location>
</feature>
<dbReference type="PROSITE" id="PS50405">
    <property type="entry name" value="GST_CTER"/>
    <property type="match status" value="1"/>
</dbReference>
<dbReference type="Gene3D" id="3.40.30.10">
    <property type="entry name" value="Glutaredoxin"/>
    <property type="match status" value="1"/>
</dbReference>
<dbReference type="PANTHER" id="PTHR44051">
    <property type="entry name" value="GLUTATHIONE S-TRANSFERASE-RELATED"/>
    <property type="match status" value="1"/>
</dbReference>
<dbReference type="InterPro" id="IPR010987">
    <property type="entry name" value="Glutathione-S-Trfase_C-like"/>
</dbReference>
<comment type="caution">
    <text evidence="3">The sequence shown here is derived from an EMBL/GenBank/DDBJ whole genome shotgun (WGS) entry which is preliminary data.</text>
</comment>
<sequence length="207" mass="23726">MIFFYTPYSCSMAAHLALEQTGVDYEARLIDFTQNEQRSEAYLAINPKGRVPALQTEWGILTETPAILAFISQRFPEAKLAPIEDPFRFAKVQEFNSYLCSTVHVAHAHRLRGSRWADDPKAIESMQQKVAQNMTECFTLIEQQLLTGPYVMGADYSICDMYLFTICQWLERDGVDIRRFPKVEQLCQQMLENPVVARITALYQPAS</sequence>
<dbReference type="InterPro" id="IPR040079">
    <property type="entry name" value="Glutathione_S-Trfase"/>
</dbReference>
<reference evidence="3 4" key="1">
    <citation type="submission" date="2019-07" db="EMBL/GenBank/DDBJ databases">
        <title>Genomic Encyclopedia of Type Strains, Phase I: the one thousand microbial genomes (KMG-I) project.</title>
        <authorList>
            <person name="Kyrpides N."/>
        </authorList>
    </citation>
    <scope>NUCLEOTIDE SEQUENCE [LARGE SCALE GENOMIC DNA]</scope>
    <source>
        <strain evidence="3 4">DSM 375</strain>
    </source>
</reference>
<name>A0A562IZQ6_9GAMM</name>
<dbReference type="PANTHER" id="PTHR44051:SF8">
    <property type="entry name" value="GLUTATHIONE S-TRANSFERASE GSTA"/>
    <property type="match status" value="1"/>
</dbReference>
<dbReference type="InterPro" id="IPR004045">
    <property type="entry name" value="Glutathione_S-Trfase_N"/>
</dbReference>
<evidence type="ECO:0000259" key="2">
    <source>
        <dbReference type="PROSITE" id="PS50405"/>
    </source>
</evidence>
<protein>
    <submittedName>
        <fullName evidence="3">Glutathione S-transferase</fullName>
    </submittedName>
</protein>
<evidence type="ECO:0000313" key="4">
    <source>
        <dbReference type="Proteomes" id="UP000319627"/>
    </source>
</evidence>
<dbReference type="RefSeq" id="WP_144570329.1">
    <property type="nucleotide sequence ID" value="NZ_VLKG01000002.1"/>
</dbReference>
<dbReference type="CDD" id="cd03188">
    <property type="entry name" value="GST_C_Beta"/>
    <property type="match status" value="1"/>
</dbReference>
<accession>A0A562IZQ6</accession>
<dbReference type="InterPro" id="IPR036249">
    <property type="entry name" value="Thioredoxin-like_sf"/>
</dbReference>
<evidence type="ECO:0000259" key="1">
    <source>
        <dbReference type="PROSITE" id="PS50404"/>
    </source>
</evidence>
<dbReference type="Pfam" id="PF02798">
    <property type="entry name" value="GST_N"/>
    <property type="match status" value="1"/>
</dbReference>
<dbReference type="EMBL" id="VLKG01000002">
    <property type="protein sequence ID" value="TWH76531.1"/>
    <property type="molecule type" value="Genomic_DNA"/>
</dbReference>
<gene>
    <name evidence="3" type="ORF">LX59_00569</name>
</gene>
<dbReference type="PROSITE" id="PS50404">
    <property type="entry name" value="GST_NTER"/>
    <property type="match status" value="1"/>
</dbReference>
<dbReference type="Pfam" id="PF14497">
    <property type="entry name" value="GST_C_3"/>
    <property type="match status" value="1"/>
</dbReference>
<keyword evidence="4" id="KW-1185">Reference proteome</keyword>
<keyword evidence="3" id="KW-0808">Transferase</keyword>
<organism evidence="3 4">
    <name type="scientific">Azomonas agilis</name>
    <dbReference type="NCBI Taxonomy" id="116849"/>
    <lineage>
        <taxon>Bacteria</taxon>
        <taxon>Pseudomonadati</taxon>
        <taxon>Pseudomonadota</taxon>
        <taxon>Gammaproteobacteria</taxon>
        <taxon>Pseudomonadales</taxon>
        <taxon>Pseudomonadaceae</taxon>
        <taxon>Azomonas</taxon>
    </lineage>
</organism>
<dbReference type="InterPro" id="IPR036282">
    <property type="entry name" value="Glutathione-S-Trfase_C_sf"/>
</dbReference>
<evidence type="ECO:0000313" key="3">
    <source>
        <dbReference type="EMBL" id="TWH76531.1"/>
    </source>
</evidence>
<dbReference type="SUPFAM" id="SSF47616">
    <property type="entry name" value="GST C-terminal domain-like"/>
    <property type="match status" value="1"/>
</dbReference>
<dbReference type="SFLD" id="SFLDG00358">
    <property type="entry name" value="Main_(cytGST)"/>
    <property type="match status" value="1"/>
</dbReference>
<dbReference type="SFLD" id="SFLDS00019">
    <property type="entry name" value="Glutathione_Transferase_(cytos"/>
    <property type="match status" value="1"/>
</dbReference>
<proteinExistence type="predicted"/>
<dbReference type="InterPro" id="IPR004046">
    <property type="entry name" value="GST_C"/>
</dbReference>
<dbReference type="Gene3D" id="1.20.1050.10">
    <property type="match status" value="1"/>
</dbReference>
<feature type="domain" description="GST N-terminal" evidence="1">
    <location>
        <begin position="1"/>
        <end position="79"/>
    </location>
</feature>